<keyword evidence="1" id="KW-0456">Lyase</keyword>
<dbReference type="AlphaFoldDB" id="A0A9J6QVV9"/>
<reference evidence="3" key="1">
    <citation type="submission" date="2022-09" db="EMBL/GenBank/DDBJ databases">
        <title>Culturomic study of gut microbiota in children with autism spectrum disorder.</title>
        <authorList>
            <person name="Efimov B.A."/>
            <person name="Chaplin A.V."/>
            <person name="Sokolova S.R."/>
            <person name="Pikina A.P."/>
            <person name="Korzhanova M."/>
            <person name="Belova V."/>
            <person name="Korostin D."/>
        </authorList>
    </citation>
    <scope>NUCLEOTIDE SEQUENCE</scope>
    <source>
        <strain evidence="3">ASD5510</strain>
    </source>
</reference>
<evidence type="ECO:0000256" key="1">
    <source>
        <dbReference type="ARBA" id="ARBA00023239"/>
    </source>
</evidence>
<protein>
    <submittedName>
        <fullName evidence="3">Amidohydrolase family protein</fullName>
    </submittedName>
</protein>
<dbReference type="PANTHER" id="PTHR21240:SF19">
    <property type="entry name" value="CATALYTIC_ HYDROLASE"/>
    <property type="match status" value="1"/>
</dbReference>
<feature type="domain" description="Amidohydrolase-related" evidence="2">
    <location>
        <begin position="5"/>
        <end position="307"/>
    </location>
</feature>
<organism evidence="3 4">
    <name type="scientific">Hominibacterium faecale</name>
    <dbReference type="NCBI Taxonomy" id="2839743"/>
    <lineage>
        <taxon>Bacteria</taxon>
        <taxon>Bacillati</taxon>
        <taxon>Bacillota</taxon>
        <taxon>Clostridia</taxon>
        <taxon>Peptostreptococcales</taxon>
        <taxon>Anaerovoracaceae</taxon>
        <taxon>Hominibacterium</taxon>
    </lineage>
</organism>
<dbReference type="EMBL" id="JAOSHN010000003">
    <property type="protein sequence ID" value="MCU7378438.1"/>
    <property type="molecule type" value="Genomic_DNA"/>
</dbReference>
<dbReference type="CDD" id="cd01292">
    <property type="entry name" value="metallo-dependent_hydrolases"/>
    <property type="match status" value="1"/>
</dbReference>
<proteinExistence type="predicted"/>
<dbReference type="RefSeq" id="WP_148396500.1">
    <property type="nucleotide sequence ID" value="NZ_JAOSHN010000003.1"/>
</dbReference>
<evidence type="ECO:0000259" key="2">
    <source>
        <dbReference type="Pfam" id="PF04909"/>
    </source>
</evidence>
<dbReference type="SUPFAM" id="SSF51556">
    <property type="entry name" value="Metallo-dependent hydrolases"/>
    <property type="match status" value="1"/>
</dbReference>
<dbReference type="Pfam" id="PF04909">
    <property type="entry name" value="Amidohydro_2"/>
    <property type="match status" value="1"/>
</dbReference>
<dbReference type="InterPro" id="IPR032466">
    <property type="entry name" value="Metal_Hydrolase"/>
</dbReference>
<dbReference type="InterPro" id="IPR032465">
    <property type="entry name" value="ACMSD"/>
</dbReference>
<dbReference type="PANTHER" id="PTHR21240">
    <property type="entry name" value="2-AMINO-3-CARBOXYLMUCONATE-6-SEMIALDEHYDE DECARBOXYLASE"/>
    <property type="match status" value="1"/>
</dbReference>
<gene>
    <name evidence="3" type="ORF">OBO34_08715</name>
</gene>
<evidence type="ECO:0000313" key="4">
    <source>
        <dbReference type="Proteomes" id="UP001065549"/>
    </source>
</evidence>
<dbReference type="InterPro" id="IPR006680">
    <property type="entry name" value="Amidohydro-rel"/>
</dbReference>
<dbReference type="Gene3D" id="3.20.20.140">
    <property type="entry name" value="Metal-dependent hydrolases"/>
    <property type="match status" value="1"/>
</dbReference>
<dbReference type="GO" id="GO:0016787">
    <property type="term" value="F:hydrolase activity"/>
    <property type="evidence" value="ECO:0007669"/>
    <property type="project" value="InterPro"/>
</dbReference>
<name>A0A9J6QVV9_9FIRM</name>
<dbReference type="GO" id="GO:0016831">
    <property type="term" value="F:carboxy-lyase activity"/>
    <property type="evidence" value="ECO:0007669"/>
    <property type="project" value="InterPro"/>
</dbReference>
<keyword evidence="4" id="KW-1185">Reference proteome</keyword>
<accession>A0A9J6QVV9</accession>
<evidence type="ECO:0000313" key="3">
    <source>
        <dbReference type="EMBL" id="MCU7378438.1"/>
    </source>
</evidence>
<sequence length="312" mass="35168">MKRIIDFHTHLGDCFDRNKDIVFKKPVILEPYTDPLSEFAKSGFREPIDTSSLQAKDQLADAMQNRVLEKGSLEKASEEMDKNNITYFVSLNNYPNTSFDETRAASKMEYRIIPFTSADFGTEPWDIRDVMERDIANGAKGLYIHPQLQGIKVVNGRARAAIEAFDKAGLPVVLHFGEDDCYYRQGSESAKKAPGEYGALSWTAEIISKYPNCRFVLTHSALTTDEDLDVLMDCAKKNGWENVYVVTSYKCAETIKKLAGCFGADHVLFGSDFPFCDVSYALKECEKAFAEDDEALEKVLYQNAVALTRLYE</sequence>
<dbReference type="Proteomes" id="UP001065549">
    <property type="component" value="Unassembled WGS sequence"/>
</dbReference>
<comment type="caution">
    <text evidence="3">The sequence shown here is derived from an EMBL/GenBank/DDBJ whole genome shotgun (WGS) entry which is preliminary data.</text>
</comment>